<dbReference type="InterPro" id="IPR024529">
    <property type="entry name" value="ECF_trnsprt_substrate-spec"/>
</dbReference>
<comment type="similarity">
    <text evidence="2 8">Belongs to the prokaryotic riboflavin transporter (P-RFT) (TC 2.A.87) family.</text>
</comment>
<evidence type="ECO:0000256" key="7">
    <source>
        <dbReference type="ARBA" id="ARBA00023136"/>
    </source>
</evidence>
<dbReference type="GO" id="GO:0005886">
    <property type="term" value="C:plasma membrane"/>
    <property type="evidence" value="ECO:0007669"/>
    <property type="project" value="UniProtKB-SubCell"/>
</dbReference>
<sequence length="193" mass="20803">MKYNVNKMVKLAMLSAMGLMLMMLIRFPIIPAAPFLEYEPGDVPALVGAFLFGPGAGFMITAIVSIIQGFTVSAGSGWIGALMHIIATGIMVVVASNIYKRMHTLKGSIIGLIAGSACMTLIMIPLNLVLTTLFLNVPFDVVKAMIIPAIIPFNLFKTATNSIITIFVYKAVGKVLKVEVNTFPYTSNDTQKI</sequence>
<organism evidence="10 11">
    <name type="scientific">Marinisporobacter balticus</name>
    <dbReference type="NCBI Taxonomy" id="2018667"/>
    <lineage>
        <taxon>Bacteria</taxon>
        <taxon>Bacillati</taxon>
        <taxon>Bacillota</taxon>
        <taxon>Clostridia</taxon>
        <taxon>Peptostreptococcales</taxon>
        <taxon>Thermotaleaceae</taxon>
        <taxon>Marinisporobacter</taxon>
    </lineage>
</organism>
<evidence type="ECO:0000256" key="1">
    <source>
        <dbReference type="ARBA" id="ARBA00004651"/>
    </source>
</evidence>
<proteinExistence type="inferred from homology"/>
<dbReference type="OrthoDB" id="9809216at2"/>
<comment type="subcellular location">
    <subcellularLocation>
        <location evidence="1">Cell membrane</location>
        <topology evidence="1">Multi-pass membrane protein</topology>
    </subcellularLocation>
</comment>
<evidence type="ECO:0000256" key="8">
    <source>
        <dbReference type="PIRNR" id="PIRNR037778"/>
    </source>
</evidence>
<dbReference type="Proteomes" id="UP000294919">
    <property type="component" value="Unassembled WGS sequence"/>
</dbReference>
<keyword evidence="6 9" id="KW-1133">Transmembrane helix</keyword>
<evidence type="ECO:0000256" key="5">
    <source>
        <dbReference type="ARBA" id="ARBA00022692"/>
    </source>
</evidence>
<dbReference type="PANTHER" id="PTHR38438:SF1">
    <property type="entry name" value="RIBOFLAVIN TRANSPORTER RIBU"/>
    <property type="match status" value="1"/>
</dbReference>
<dbReference type="PANTHER" id="PTHR38438">
    <property type="entry name" value="RIBOFLAVIN TRANSPORTER RIBU"/>
    <property type="match status" value="1"/>
</dbReference>
<dbReference type="GO" id="GO:0032217">
    <property type="term" value="F:riboflavin transmembrane transporter activity"/>
    <property type="evidence" value="ECO:0007669"/>
    <property type="project" value="UniProtKB-UniRule"/>
</dbReference>
<evidence type="ECO:0000256" key="9">
    <source>
        <dbReference type="SAM" id="Phobius"/>
    </source>
</evidence>
<dbReference type="AlphaFoldDB" id="A0A4R2L1A3"/>
<gene>
    <name evidence="10" type="ORF">EV214_1036</name>
</gene>
<evidence type="ECO:0000256" key="6">
    <source>
        <dbReference type="ARBA" id="ARBA00022989"/>
    </source>
</evidence>
<feature type="transmembrane region" description="Helical" evidence="9">
    <location>
        <begin position="111"/>
        <end position="134"/>
    </location>
</feature>
<evidence type="ECO:0000256" key="3">
    <source>
        <dbReference type="ARBA" id="ARBA00022448"/>
    </source>
</evidence>
<dbReference type="EMBL" id="SLWV01000003">
    <property type="protein sequence ID" value="TCO78957.1"/>
    <property type="molecule type" value="Genomic_DNA"/>
</dbReference>
<keyword evidence="7 8" id="KW-0472">Membrane</keyword>
<evidence type="ECO:0000256" key="4">
    <source>
        <dbReference type="ARBA" id="ARBA00022475"/>
    </source>
</evidence>
<protein>
    <recommendedName>
        <fullName evidence="8">Riboflavin transporter</fullName>
    </recommendedName>
</protein>
<keyword evidence="5 9" id="KW-0812">Transmembrane</keyword>
<dbReference type="Pfam" id="PF12822">
    <property type="entry name" value="ECF_trnsprt"/>
    <property type="match status" value="1"/>
</dbReference>
<keyword evidence="3 8" id="KW-0813">Transport</keyword>
<feature type="transmembrane region" description="Helical" evidence="9">
    <location>
        <begin position="45"/>
        <end position="67"/>
    </location>
</feature>
<dbReference type="Gene3D" id="1.10.1760.20">
    <property type="match status" value="1"/>
</dbReference>
<dbReference type="PIRSF" id="PIRSF037778">
    <property type="entry name" value="UCP037778_transp_RibU"/>
    <property type="match status" value="1"/>
</dbReference>
<feature type="transmembrane region" description="Helical" evidence="9">
    <location>
        <begin position="12"/>
        <end position="33"/>
    </location>
</feature>
<feature type="transmembrane region" description="Helical" evidence="9">
    <location>
        <begin position="146"/>
        <end position="169"/>
    </location>
</feature>
<keyword evidence="11" id="KW-1185">Reference proteome</keyword>
<comment type="function">
    <text evidence="8">Probably a riboflavin-binding protein that interacts with the energy-coupling factor (ECF) ABC-transporter complex.</text>
</comment>
<name>A0A4R2L1A3_9FIRM</name>
<keyword evidence="4 8" id="KW-1003">Cell membrane</keyword>
<comment type="caution">
    <text evidence="10">The sequence shown here is derived from an EMBL/GenBank/DDBJ whole genome shotgun (WGS) entry which is preliminary data.</text>
</comment>
<accession>A0A4R2L1A3</accession>
<dbReference type="RefSeq" id="WP_132242555.1">
    <property type="nucleotide sequence ID" value="NZ_SLWV01000003.1"/>
</dbReference>
<evidence type="ECO:0000313" key="11">
    <source>
        <dbReference type="Proteomes" id="UP000294919"/>
    </source>
</evidence>
<reference evidence="10 11" key="1">
    <citation type="submission" date="2019-03" db="EMBL/GenBank/DDBJ databases">
        <title>Genomic Encyclopedia of Type Strains, Phase IV (KMG-IV): sequencing the most valuable type-strain genomes for metagenomic binning, comparative biology and taxonomic classification.</title>
        <authorList>
            <person name="Goeker M."/>
        </authorList>
    </citation>
    <scope>NUCLEOTIDE SEQUENCE [LARGE SCALE GENOMIC DNA]</scope>
    <source>
        <strain evidence="10 11">DSM 102940</strain>
    </source>
</reference>
<feature type="transmembrane region" description="Helical" evidence="9">
    <location>
        <begin position="79"/>
        <end position="99"/>
    </location>
</feature>
<dbReference type="InterPro" id="IPR025720">
    <property type="entry name" value="RibU"/>
</dbReference>
<evidence type="ECO:0000256" key="2">
    <source>
        <dbReference type="ARBA" id="ARBA00005540"/>
    </source>
</evidence>
<evidence type="ECO:0000313" key="10">
    <source>
        <dbReference type="EMBL" id="TCO78957.1"/>
    </source>
</evidence>